<evidence type="ECO:0000313" key="3">
    <source>
        <dbReference type="Proteomes" id="UP001187192"/>
    </source>
</evidence>
<accession>A0AA88AQA8</accession>
<gene>
    <name evidence="2" type="ORF">TIFTF001_024763</name>
</gene>
<feature type="compositionally biased region" description="Polar residues" evidence="1">
    <location>
        <begin position="14"/>
        <end position="27"/>
    </location>
</feature>
<comment type="caution">
    <text evidence="2">The sequence shown here is derived from an EMBL/GenBank/DDBJ whole genome shotgun (WGS) entry which is preliminary data.</text>
</comment>
<dbReference type="EMBL" id="BTGU01000058">
    <property type="protein sequence ID" value="GMN55642.1"/>
    <property type="molecule type" value="Genomic_DNA"/>
</dbReference>
<feature type="region of interest" description="Disordered" evidence="1">
    <location>
        <begin position="1"/>
        <end position="64"/>
    </location>
</feature>
<protein>
    <submittedName>
        <fullName evidence="2">Uncharacterized protein</fullName>
    </submittedName>
</protein>
<name>A0AA88AQA8_FICCA</name>
<dbReference type="Proteomes" id="UP001187192">
    <property type="component" value="Unassembled WGS sequence"/>
</dbReference>
<feature type="compositionally biased region" description="Basic and acidic residues" evidence="1">
    <location>
        <begin position="40"/>
        <end position="53"/>
    </location>
</feature>
<proteinExistence type="predicted"/>
<keyword evidence="3" id="KW-1185">Reference proteome</keyword>
<reference evidence="2" key="1">
    <citation type="submission" date="2023-07" db="EMBL/GenBank/DDBJ databases">
        <title>draft genome sequence of fig (Ficus carica).</title>
        <authorList>
            <person name="Takahashi T."/>
            <person name="Nishimura K."/>
        </authorList>
    </citation>
    <scope>NUCLEOTIDE SEQUENCE</scope>
</reference>
<sequence>MELDHNGAAFGNIVGSSNTSVPGSNAGVNILATIGSDADPVQRGEPPKKDCKDAPAGLDLSLNP</sequence>
<dbReference type="AlphaFoldDB" id="A0AA88AQA8"/>
<organism evidence="2 3">
    <name type="scientific">Ficus carica</name>
    <name type="common">Common fig</name>
    <dbReference type="NCBI Taxonomy" id="3494"/>
    <lineage>
        <taxon>Eukaryota</taxon>
        <taxon>Viridiplantae</taxon>
        <taxon>Streptophyta</taxon>
        <taxon>Embryophyta</taxon>
        <taxon>Tracheophyta</taxon>
        <taxon>Spermatophyta</taxon>
        <taxon>Magnoliopsida</taxon>
        <taxon>eudicotyledons</taxon>
        <taxon>Gunneridae</taxon>
        <taxon>Pentapetalae</taxon>
        <taxon>rosids</taxon>
        <taxon>fabids</taxon>
        <taxon>Rosales</taxon>
        <taxon>Moraceae</taxon>
        <taxon>Ficeae</taxon>
        <taxon>Ficus</taxon>
    </lineage>
</organism>
<evidence type="ECO:0000256" key="1">
    <source>
        <dbReference type="SAM" id="MobiDB-lite"/>
    </source>
</evidence>
<evidence type="ECO:0000313" key="2">
    <source>
        <dbReference type="EMBL" id="GMN55642.1"/>
    </source>
</evidence>